<dbReference type="InterPro" id="IPR012341">
    <property type="entry name" value="6hp_glycosidase-like_sf"/>
</dbReference>
<gene>
    <name evidence="4" type="ORF">QBC37DRAFT_272868</name>
</gene>
<organism evidence="4 5">
    <name type="scientific">Rhypophila decipiens</name>
    <dbReference type="NCBI Taxonomy" id="261697"/>
    <lineage>
        <taxon>Eukaryota</taxon>
        <taxon>Fungi</taxon>
        <taxon>Dikarya</taxon>
        <taxon>Ascomycota</taxon>
        <taxon>Pezizomycotina</taxon>
        <taxon>Sordariomycetes</taxon>
        <taxon>Sordariomycetidae</taxon>
        <taxon>Sordariales</taxon>
        <taxon>Naviculisporaceae</taxon>
        <taxon>Rhypophila</taxon>
    </lineage>
</organism>
<feature type="region of interest" description="Disordered" evidence="1">
    <location>
        <begin position="558"/>
        <end position="579"/>
    </location>
</feature>
<evidence type="ECO:0000256" key="2">
    <source>
        <dbReference type="SAM" id="SignalP"/>
    </source>
</evidence>
<reference evidence="4" key="1">
    <citation type="journal article" date="2023" name="Mol. Phylogenet. Evol.">
        <title>Genome-scale phylogeny and comparative genomics of the fungal order Sordariales.</title>
        <authorList>
            <person name="Hensen N."/>
            <person name="Bonometti L."/>
            <person name="Westerberg I."/>
            <person name="Brannstrom I.O."/>
            <person name="Guillou S."/>
            <person name="Cros-Aarteil S."/>
            <person name="Calhoun S."/>
            <person name="Haridas S."/>
            <person name="Kuo A."/>
            <person name="Mondo S."/>
            <person name="Pangilinan J."/>
            <person name="Riley R."/>
            <person name="LaButti K."/>
            <person name="Andreopoulos B."/>
            <person name="Lipzen A."/>
            <person name="Chen C."/>
            <person name="Yan M."/>
            <person name="Daum C."/>
            <person name="Ng V."/>
            <person name="Clum A."/>
            <person name="Steindorff A."/>
            <person name="Ohm R.A."/>
            <person name="Martin F."/>
            <person name="Silar P."/>
            <person name="Natvig D.O."/>
            <person name="Lalanne C."/>
            <person name="Gautier V."/>
            <person name="Ament-Velasquez S.L."/>
            <person name="Kruys A."/>
            <person name="Hutchinson M.I."/>
            <person name="Powell A.J."/>
            <person name="Barry K."/>
            <person name="Miller A.N."/>
            <person name="Grigoriev I.V."/>
            <person name="Debuchy R."/>
            <person name="Gladieux P."/>
            <person name="Hiltunen Thoren M."/>
            <person name="Johannesson H."/>
        </authorList>
    </citation>
    <scope>NUCLEOTIDE SEQUENCE</scope>
    <source>
        <strain evidence="4">PSN293</strain>
    </source>
</reference>
<name>A0AAN7BFI8_9PEZI</name>
<evidence type="ECO:0000313" key="5">
    <source>
        <dbReference type="Proteomes" id="UP001301769"/>
    </source>
</evidence>
<proteinExistence type="predicted"/>
<dbReference type="Proteomes" id="UP001301769">
    <property type="component" value="Unassembled WGS sequence"/>
</dbReference>
<evidence type="ECO:0000259" key="3">
    <source>
        <dbReference type="Pfam" id="PF17389"/>
    </source>
</evidence>
<keyword evidence="2" id="KW-0732">Signal</keyword>
<dbReference type="SUPFAM" id="SSF48208">
    <property type="entry name" value="Six-hairpin glycosidases"/>
    <property type="match status" value="1"/>
</dbReference>
<dbReference type="PANTHER" id="PTHR34987:SF6">
    <property type="entry name" value="ALPHA-L-RHAMNOSIDASE SIX-HAIRPIN GLYCOSIDASE DOMAIN-CONTAINING PROTEIN"/>
    <property type="match status" value="1"/>
</dbReference>
<accession>A0AAN7BFI8</accession>
<dbReference type="Pfam" id="PF17389">
    <property type="entry name" value="Bac_rhamnosid6H"/>
    <property type="match status" value="1"/>
</dbReference>
<dbReference type="GO" id="GO:0005975">
    <property type="term" value="P:carbohydrate metabolic process"/>
    <property type="evidence" value="ECO:0007669"/>
    <property type="project" value="InterPro"/>
</dbReference>
<keyword evidence="5" id="KW-1185">Reference proteome</keyword>
<protein>
    <submittedName>
        <fullName evidence="4">Six-hairpin glycosidase-like protein</fullName>
    </submittedName>
</protein>
<dbReference type="PANTHER" id="PTHR34987">
    <property type="entry name" value="C, PUTATIVE (AFU_ORTHOLOGUE AFUA_3G02880)-RELATED"/>
    <property type="match status" value="1"/>
</dbReference>
<dbReference type="Gene3D" id="1.50.10.10">
    <property type="match status" value="1"/>
</dbReference>
<sequence>MIGFCFIFFLLTARDGCDLSGSHTNKKHNVVCTVLRFVVGSKEDKHGHHCQQEKVPPKLYGPPWHGEWQKYIRAPEDKSHILPERIYKVRGNVSTSSSIGSRSVLPGDDFEEVTGQGRGDGILLGMGGSLTVAFKENVGGRICLDIDSIGAGSEKEGVVTVTLGYSESPWYAGPIPDATGDRQDRDLPLRLKLKGGKTGKVCVGKDFVRGSFKYFTISVPVSWAALGEEEKLQTRQDRHWLRIKSLWTVLTSYPDEKYGQNYTGYFHSSNDLLNRIWYSGTWTLQLSTIDPKEGSSLIDYNRQIDHNNSPQGSWYSNFTISNGTSVTTDGAKRDRMVWPGDMFIAIPGIAVSTNDMPSVRNALDVLYNFQYEDGSLPYAGPPMGYHREFSDTYHLHTLLGTYNYVLYSGDLKYLRSKWNAYQRALSVSIAKVDSMGLLHVSSVSDWLRPGLTGHNVEASAILHTTLAKSIVLANWLLDDDDADETEIFAMFRNEYLIDSWRKVQKDIEKGLARLYCPSTGLFSDNIGQRSCKGAYHVDPQDGNSWVLISGLDLSESNLPFTDPKSEERESNPLPEGVPSAQNISDNLVKRWTKFGAPAPEFPNVISPFASGFELLAHAASGNISAAVELMLLEWGYLLDGPGFTNSTLAEGFRVDGHMQYPAYPSAARNSHAHGWSSGPTSVLISSVVGIQVTKYGGSELVVNPRLPGWLSFVRGGFELADGWVEILVWRVKEWMKKTDGTGIIVTVTIPKQTVDGVIQFGGLFKDLWEDELRKGHRVVPGYWSEDVFDRLPVEVDYYKAATKGGEHGFGPFMETGKFLKGWCESQNFVLKFDEDYVPLEMDNTRPPGVVDWDIMEKNFRGPVYKGWRVDHLKTVAEREEEEENLFARAMESGMGMDGDFEYLD</sequence>
<evidence type="ECO:0000256" key="1">
    <source>
        <dbReference type="SAM" id="MobiDB-lite"/>
    </source>
</evidence>
<reference evidence="4" key="2">
    <citation type="submission" date="2023-05" db="EMBL/GenBank/DDBJ databases">
        <authorList>
            <consortium name="Lawrence Berkeley National Laboratory"/>
            <person name="Steindorff A."/>
            <person name="Hensen N."/>
            <person name="Bonometti L."/>
            <person name="Westerberg I."/>
            <person name="Brannstrom I.O."/>
            <person name="Guillou S."/>
            <person name="Cros-Aarteil S."/>
            <person name="Calhoun S."/>
            <person name="Haridas S."/>
            <person name="Kuo A."/>
            <person name="Mondo S."/>
            <person name="Pangilinan J."/>
            <person name="Riley R."/>
            <person name="Labutti K."/>
            <person name="Andreopoulos B."/>
            <person name="Lipzen A."/>
            <person name="Chen C."/>
            <person name="Yanf M."/>
            <person name="Daum C."/>
            <person name="Ng V."/>
            <person name="Clum A."/>
            <person name="Ohm R."/>
            <person name="Martin F."/>
            <person name="Silar P."/>
            <person name="Natvig D."/>
            <person name="Lalanne C."/>
            <person name="Gautier V."/>
            <person name="Ament-Velasquez S.L."/>
            <person name="Kruys A."/>
            <person name="Hutchinson M.I."/>
            <person name="Powell A.J."/>
            <person name="Barry K."/>
            <person name="Miller A.N."/>
            <person name="Grigoriev I.V."/>
            <person name="Debuchy R."/>
            <person name="Gladieux P."/>
            <person name="Thoren M.H."/>
            <person name="Johannesson H."/>
        </authorList>
    </citation>
    <scope>NUCLEOTIDE SEQUENCE</scope>
    <source>
        <strain evidence="4">PSN293</strain>
    </source>
</reference>
<dbReference type="EMBL" id="MU858048">
    <property type="protein sequence ID" value="KAK4219475.1"/>
    <property type="molecule type" value="Genomic_DNA"/>
</dbReference>
<keyword evidence="4" id="KW-0326">Glycosidase</keyword>
<comment type="caution">
    <text evidence="4">The sequence shown here is derived from an EMBL/GenBank/DDBJ whole genome shotgun (WGS) entry which is preliminary data.</text>
</comment>
<keyword evidence="4" id="KW-0378">Hydrolase</keyword>
<dbReference type="InterPro" id="IPR035396">
    <property type="entry name" value="Bac_rhamnosid6H"/>
</dbReference>
<dbReference type="GO" id="GO:0016798">
    <property type="term" value="F:hydrolase activity, acting on glycosyl bonds"/>
    <property type="evidence" value="ECO:0007669"/>
    <property type="project" value="UniProtKB-KW"/>
</dbReference>
<feature type="signal peptide" evidence="2">
    <location>
        <begin position="1"/>
        <end position="16"/>
    </location>
</feature>
<feature type="domain" description="Alpha-L-rhamnosidase six-hairpin glycosidase" evidence="3">
    <location>
        <begin position="321"/>
        <end position="505"/>
    </location>
</feature>
<dbReference type="InterPro" id="IPR008928">
    <property type="entry name" value="6-hairpin_glycosidase_sf"/>
</dbReference>
<dbReference type="AlphaFoldDB" id="A0AAN7BFI8"/>
<evidence type="ECO:0000313" key="4">
    <source>
        <dbReference type="EMBL" id="KAK4219475.1"/>
    </source>
</evidence>
<feature type="chain" id="PRO_5042832844" evidence="2">
    <location>
        <begin position="17"/>
        <end position="904"/>
    </location>
</feature>